<proteinExistence type="predicted"/>
<gene>
    <name evidence="3" type="ORF">DES47_1021117</name>
</gene>
<organism evidence="3 4">
    <name type="scientific">Roseateles toxinivorans</name>
    <dbReference type="NCBI Taxonomy" id="270368"/>
    <lineage>
        <taxon>Bacteria</taxon>
        <taxon>Pseudomonadati</taxon>
        <taxon>Pseudomonadota</taxon>
        <taxon>Betaproteobacteria</taxon>
        <taxon>Burkholderiales</taxon>
        <taxon>Sphaerotilaceae</taxon>
        <taxon>Roseateles</taxon>
    </lineage>
</organism>
<dbReference type="InterPro" id="IPR013424">
    <property type="entry name" value="Ice-binding_C"/>
</dbReference>
<dbReference type="Proteomes" id="UP000295361">
    <property type="component" value="Unassembled WGS sequence"/>
</dbReference>
<evidence type="ECO:0000313" key="4">
    <source>
        <dbReference type="Proteomes" id="UP000295361"/>
    </source>
</evidence>
<keyword evidence="1" id="KW-0732">Signal</keyword>
<reference evidence="3 4" key="1">
    <citation type="submission" date="2019-03" db="EMBL/GenBank/DDBJ databases">
        <title>Genomic Encyclopedia of Type Strains, Phase IV (KMG-IV): sequencing the most valuable type-strain genomes for metagenomic binning, comparative biology and taxonomic classification.</title>
        <authorList>
            <person name="Goeker M."/>
        </authorList>
    </citation>
    <scope>NUCLEOTIDE SEQUENCE [LARGE SCALE GENOMIC DNA]</scope>
    <source>
        <strain evidence="3 4">DSM 16998</strain>
    </source>
</reference>
<sequence length="361" mass="38181">MKTSFRSPARPSAFALAVLGLAACLPQQAAATAPNLGFNSWAQVYGYVNTSYSSPYLGNVSFTLNGTQDYRSNYSGSGSLTTGVATASYTIESGHGGLDPMYDIVTSNGEYGFHYDGRAEVASLNLRTQMTSATTDSSGQRVESTPYSSTYSYAQAQWSQGFYIGATTAHKVGDYGAVLVGVTLDGGFPALANSSVFNNGWTRLQASSSFTDLAGVSYTSSFSINTDSSDSGWSGAKTVYKKLLFQYGTQFNIDLWQYAGVGNNGDADFFNTGRVSSFEIPFGATLDSGASQAGLGSLAQLYGNVYNSPTVDDENTNWDFGNGGGGFHPPVPEPQTYALLLTGLGVLGWSVRRRRTTVGKG</sequence>
<comment type="caution">
    <text evidence="3">The sequence shown here is derived from an EMBL/GenBank/DDBJ whole genome shotgun (WGS) entry which is preliminary data.</text>
</comment>
<keyword evidence="4" id="KW-1185">Reference proteome</keyword>
<evidence type="ECO:0000313" key="3">
    <source>
        <dbReference type="EMBL" id="TDP73355.1"/>
    </source>
</evidence>
<evidence type="ECO:0000256" key="1">
    <source>
        <dbReference type="SAM" id="SignalP"/>
    </source>
</evidence>
<dbReference type="Pfam" id="PF07589">
    <property type="entry name" value="PEP-CTERM"/>
    <property type="match status" value="1"/>
</dbReference>
<dbReference type="InParanoid" id="A0A4R6QSV3"/>
<feature type="chain" id="PRO_5020631377" evidence="1">
    <location>
        <begin position="30"/>
        <end position="361"/>
    </location>
</feature>
<feature type="domain" description="Ice-binding protein C-terminal" evidence="2">
    <location>
        <begin position="330"/>
        <end position="354"/>
    </location>
</feature>
<evidence type="ECO:0000259" key="2">
    <source>
        <dbReference type="Pfam" id="PF07589"/>
    </source>
</evidence>
<feature type="signal peptide" evidence="1">
    <location>
        <begin position="1"/>
        <end position="29"/>
    </location>
</feature>
<dbReference type="PROSITE" id="PS51257">
    <property type="entry name" value="PROKAR_LIPOPROTEIN"/>
    <property type="match status" value="1"/>
</dbReference>
<accession>A0A4R6QSV3</accession>
<dbReference type="NCBIfam" id="TIGR02595">
    <property type="entry name" value="PEP_CTERM"/>
    <property type="match status" value="1"/>
</dbReference>
<protein>
    <submittedName>
        <fullName evidence="3">Putative secreted protein with PEP-CTERM sorting signal</fullName>
    </submittedName>
</protein>
<dbReference type="RefSeq" id="WP_166651963.1">
    <property type="nucleotide sequence ID" value="NZ_SNXS01000002.1"/>
</dbReference>
<dbReference type="EMBL" id="SNXS01000002">
    <property type="protein sequence ID" value="TDP73355.1"/>
    <property type="molecule type" value="Genomic_DNA"/>
</dbReference>
<name>A0A4R6QSV3_9BURK</name>
<dbReference type="AlphaFoldDB" id="A0A4R6QSV3"/>